<proteinExistence type="predicted"/>
<comment type="caution">
    <text evidence="1">The sequence shown here is derived from an EMBL/GenBank/DDBJ whole genome shotgun (WGS) entry which is preliminary data.</text>
</comment>
<protein>
    <submittedName>
        <fullName evidence="1">Uncharacterized protein</fullName>
    </submittedName>
</protein>
<name>A0A0G2J9M5_9EURO</name>
<dbReference type="VEuPathDB" id="FungiDB:EMCG_01466"/>
<evidence type="ECO:0000313" key="1">
    <source>
        <dbReference type="EMBL" id="KKZ64241.1"/>
    </source>
</evidence>
<reference evidence="2" key="1">
    <citation type="journal article" date="2015" name="PLoS Genet.">
        <title>The dynamic genome and transcriptome of the human fungal pathogen Blastomyces and close relative Emmonsia.</title>
        <authorList>
            <person name="Munoz J.F."/>
            <person name="Gauthier G.M."/>
            <person name="Desjardins C.A."/>
            <person name="Gallo J.E."/>
            <person name="Holder J."/>
            <person name="Sullivan T.D."/>
            <person name="Marty A.J."/>
            <person name="Carmen J.C."/>
            <person name="Chen Z."/>
            <person name="Ding L."/>
            <person name="Gujja S."/>
            <person name="Magrini V."/>
            <person name="Misas E."/>
            <person name="Mitreva M."/>
            <person name="Priest M."/>
            <person name="Saif S."/>
            <person name="Whiston E.A."/>
            <person name="Young S."/>
            <person name="Zeng Q."/>
            <person name="Goldman W.E."/>
            <person name="Mardis E.R."/>
            <person name="Taylor J.W."/>
            <person name="McEwen J.G."/>
            <person name="Clay O.K."/>
            <person name="Klein B.S."/>
            <person name="Cuomo C.A."/>
        </authorList>
    </citation>
    <scope>NUCLEOTIDE SEQUENCE [LARGE SCALE GENOMIC DNA]</scope>
    <source>
        <strain evidence="2">UAMH 3008</strain>
    </source>
</reference>
<gene>
    <name evidence="1" type="ORF">EMCG_01466</name>
</gene>
<dbReference type="Proteomes" id="UP000034164">
    <property type="component" value="Unassembled WGS sequence"/>
</dbReference>
<organism evidence="1 2">
    <name type="scientific">[Emmonsia] crescens</name>
    <dbReference type="NCBI Taxonomy" id="73230"/>
    <lineage>
        <taxon>Eukaryota</taxon>
        <taxon>Fungi</taxon>
        <taxon>Dikarya</taxon>
        <taxon>Ascomycota</taxon>
        <taxon>Pezizomycotina</taxon>
        <taxon>Eurotiomycetes</taxon>
        <taxon>Eurotiomycetidae</taxon>
        <taxon>Onygenales</taxon>
        <taxon>Ajellomycetaceae</taxon>
        <taxon>Emergomyces</taxon>
    </lineage>
</organism>
<dbReference type="EMBL" id="LCZI01000837">
    <property type="protein sequence ID" value="KKZ64241.1"/>
    <property type="molecule type" value="Genomic_DNA"/>
</dbReference>
<dbReference type="AlphaFoldDB" id="A0A0G2J9M5"/>
<accession>A0A0G2J9M5</accession>
<evidence type="ECO:0000313" key="2">
    <source>
        <dbReference type="Proteomes" id="UP000034164"/>
    </source>
</evidence>
<sequence length="181" mass="19725">MATSPLSIDVLVVGLARMRERAELRSARPAPLAPFLVARTSEGSCDCGMRNLPRECLARRPSQSQKNLVALPATSASVLADLREKGRFEIELDIPLEGRRDRDHPCVVVCCCSPSFRGVHSGILPGLQTNGHGERTIIGVRQAESSDLRCLSIRPLHDGLGLAKRSPSQHAQSGYDSSFWQ</sequence>